<accession>A0A386ZD21</accession>
<dbReference type="InterPro" id="IPR008995">
    <property type="entry name" value="Mo/tungstate-bd_C_term_dom"/>
</dbReference>
<feature type="domain" description="Mop" evidence="3">
    <location>
        <begin position="2"/>
        <end position="68"/>
    </location>
</feature>
<organism evidence="4 5">
    <name type="scientific">Nocardia yunnanensis</name>
    <dbReference type="NCBI Taxonomy" id="2382165"/>
    <lineage>
        <taxon>Bacteria</taxon>
        <taxon>Bacillati</taxon>
        <taxon>Actinomycetota</taxon>
        <taxon>Actinomycetes</taxon>
        <taxon>Mycobacteriales</taxon>
        <taxon>Nocardiaceae</taxon>
        <taxon>Nocardia</taxon>
    </lineage>
</organism>
<dbReference type="InterPro" id="IPR004606">
    <property type="entry name" value="Mop_domain"/>
</dbReference>
<dbReference type="OrthoDB" id="122515at2"/>
<proteinExistence type="predicted"/>
<keyword evidence="1 2" id="KW-0500">Molybdenum</keyword>
<evidence type="ECO:0000256" key="2">
    <source>
        <dbReference type="PROSITE-ProRule" id="PRU01213"/>
    </source>
</evidence>
<dbReference type="SUPFAM" id="SSF50331">
    <property type="entry name" value="MOP-like"/>
    <property type="match status" value="1"/>
</dbReference>
<reference evidence="4 5" key="1">
    <citation type="submission" date="2018-09" db="EMBL/GenBank/DDBJ databases">
        <title>Nocardia yunnanensis sp. nov., an actinomycete isolated from a soil sample.</title>
        <authorList>
            <person name="Zhang J."/>
        </authorList>
    </citation>
    <scope>NUCLEOTIDE SEQUENCE [LARGE SCALE GENOMIC DNA]</scope>
    <source>
        <strain evidence="4 5">CFHS0054</strain>
    </source>
</reference>
<dbReference type="PROSITE" id="PS51866">
    <property type="entry name" value="MOP"/>
    <property type="match status" value="1"/>
</dbReference>
<evidence type="ECO:0000256" key="1">
    <source>
        <dbReference type="ARBA" id="ARBA00022505"/>
    </source>
</evidence>
<dbReference type="GO" id="GO:0015689">
    <property type="term" value="P:molybdate ion transport"/>
    <property type="evidence" value="ECO:0007669"/>
    <property type="project" value="InterPro"/>
</dbReference>
<dbReference type="EMBL" id="CP032568">
    <property type="protein sequence ID" value="AYF75237.1"/>
    <property type="molecule type" value="Genomic_DNA"/>
</dbReference>
<dbReference type="Pfam" id="PF03459">
    <property type="entry name" value="TOBE"/>
    <property type="match status" value="1"/>
</dbReference>
<evidence type="ECO:0000313" key="4">
    <source>
        <dbReference type="EMBL" id="AYF75237.1"/>
    </source>
</evidence>
<dbReference type="InterPro" id="IPR005116">
    <property type="entry name" value="Transp-assoc_OB_typ1"/>
</dbReference>
<dbReference type="Proteomes" id="UP000267164">
    <property type="component" value="Chromosome"/>
</dbReference>
<dbReference type="AlphaFoldDB" id="A0A386ZD21"/>
<name>A0A386ZD21_9NOCA</name>
<protein>
    <submittedName>
        <fullName evidence="4">Molybdenum-binding protein</fullName>
    </submittedName>
</protein>
<dbReference type="Gene3D" id="2.40.50.100">
    <property type="match status" value="1"/>
</dbReference>
<keyword evidence="5" id="KW-1185">Reference proteome</keyword>
<evidence type="ECO:0000313" key="5">
    <source>
        <dbReference type="Proteomes" id="UP000267164"/>
    </source>
</evidence>
<dbReference type="KEGG" id="nyu:D7D52_16710"/>
<dbReference type="NCBIfam" id="TIGR00638">
    <property type="entry name" value="Mop"/>
    <property type="match status" value="1"/>
</dbReference>
<evidence type="ECO:0000259" key="3">
    <source>
        <dbReference type="PROSITE" id="PS51866"/>
    </source>
</evidence>
<dbReference type="RefSeq" id="WP_120737546.1">
    <property type="nucleotide sequence ID" value="NZ_CP032568.1"/>
</dbReference>
<sequence length="69" mass="7259">MKLSTRNQLDGVVTKVTCGEAMAVVRIRLNGGDEITSSITRDAVEDLGLADGKAVKVLIKSTEVSLGVE</sequence>
<gene>
    <name evidence="4" type="ORF">D7D52_16710</name>
</gene>